<name>A0ABN1X5S7_9ACTN</name>
<dbReference type="Proteomes" id="UP001500282">
    <property type="component" value="Unassembled WGS sequence"/>
</dbReference>
<organism evidence="1 2">
    <name type="scientific">Streptomyces javensis</name>
    <dbReference type="NCBI Taxonomy" id="114698"/>
    <lineage>
        <taxon>Bacteria</taxon>
        <taxon>Bacillati</taxon>
        <taxon>Actinomycetota</taxon>
        <taxon>Actinomycetes</taxon>
        <taxon>Kitasatosporales</taxon>
        <taxon>Streptomycetaceae</taxon>
        <taxon>Streptomyces</taxon>
        <taxon>Streptomyces violaceusniger group</taxon>
    </lineage>
</organism>
<evidence type="ECO:0000313" key="1">
    <source>
        <dbReference type="EMBL" id="GAA1279851.1"/>
    </source>
</evidence>
<comment type="caution">
    <text evidence="1">The sequence shown here is derived from an EMBL/GenBank/DDBJ whole genome shotgun (WGS) entry which is preliminary data.</text>
</comment>
<keyword evidence="2" id="KW-1185">Reference proteome</keyword>
<proteinExistence type="predicted"/>
<evidence type="ECO:0000313" key="2">
    <source>
        <dbReference type="Proteomes" id="UP001500282"/>
    </source>
</evidence>
<reference evidence="1 2" key="1">
    <citation type="journal article" date="2019" name="Int. J. Syst. Evol. Microbiol.">
        <title>The Global Catalogue of Microorganisms (GCM) 10K type strain sequencing project: providing services to taxonomists for standard genome sequencing and annotation.</title>
        <authorList>
            <consortium name="The Broad Institute Genomics Platform"/>
            <consortium name="The Broad Institute Genome Sequencing Center for Infectious Disease"/>
            <person name="Wu L."/>
            <person name="Ma J."/>
        </authorList>
    </citation>
    <scope>NUCLEOTIDE SEQUENCE [LARGE SCALE GENOMIC DNA]</scope>
    <source>
        <strain evidence="1 2">JCM 11448</strain>
    </source>
</reference>
<protein>
    <recommendedName>
        <fullName evidence="3">LITAF domain-containing protein</fullName>
    </recommendedName>
</protein>
<evidence type="ECO:0008006" key="3">
    <source>
        <dbReference type="Google" id="ProtNLM"/>
    </source>
</evidence>
<accession>A0ABN1X5S7</accession>
<gene>
    <name evidence="1" type="ORF">GCM10009579_44480</name>
</gene>
<dbReference type="EMBL" id="BAAAIH010000024">
    <property type="protein sequence ID" value="GAA1279851.1"/>
    <property type="molecule type" value="Genomic_DNA"/>
</dbReference>
<sequence length="130" mass="13765">MIYVTACGMAGDDVATAMSQPCAGRDLDRSQPFGGRAVGGSAAFPIAHTGDAGQVSDELGGYAMAAGCRDCETCTRSWLGRLFQNAAVGLMHVVTIGISYLIKKGFRRHCPQCGHLLSRHARRADGSFRD</sequence>